<evidence type="ECO:0000313" key="2">
    <source>
        <dbReference type="EMBL" id="EGZ08930.1"/>
    </source>
</evidence>
<evidence type="ECO:0000256" key="1">
    <source>
        <dbReference type="SAM" id="MobiDB-lite"/>
    </source>
</evidence>
<accession>G5A6H5</accession>
<gene>
    <name evidence="2" type="ORF">PHYSODRAFT_355902</name>
</gene>
<dbReference type="RefSeq" id="XP_009535563.1">
    <property type="nucleotide sequence ID" value="XM_009537268.1"/>
</dbReference>
<proteinExistence type="predicted"/>
<sequence>MTSTRDTDEGAMLHLLEALSVPTSAEPNAAFTHQSIRKNFLQQMDVLEFHPTPRPTPPMRKKKPEEQPSAASNKPVMS</sequence>
<feature type="region of interest" description="Disordered" evidence="1">
    <location>
        <begin position="49"/>
        <end position="78"/>
    </location>
</feature>
<dbReference type="AlphaFoldDB" id="G5A6H5"/>
<dbReference type="KEGG" id="psoj:PHYSODRAFT_355902"/>
<reference evidence="2 3" key="1">
    <citation type="journal article" date="2006" name="Science">
        <title>Phytophthora genome sequences uncover evolutionary origins and mechanisms of pathogenesis.</title>
        <authorList>
            <person name="Tyler B.M."/>
            <person name="Tripathy S."/>
            <person name="Zhang X."/>
            <person name="Dehal P."/>
            <person name="Jiang R.H."/>
            <person name="Aerts A."/>
            <person name="Arredondo F.D."/>
            <person name="Baxter L."/>
            <person name="Bensasson D."/>
            <person name="Beynon J.L."/>
            <person name="Chapman J."/>
            <person name="Damasceno C.M."/>
            <person name="Dorrance A.E."/>
            <person name="Dou D."/>
            <person name="Dickerman A.W."/>
            <person name="Dubchak I.L."/>
            <person name="Garbelotto M."/>
            <person name="Gijzen M."/>
            <person name="Gordon S.G."/>
            <person name="Govers F."/>
            <person name="Grunwald N.J."/>
            <person name="Huang W."/>
            <person name="Ivors K.L."/>
            <person name="Jones R.W."/>
            <person name="Kamoun S."/>
            <person name="Krampis K."/>
            <person name="Lamour K.H."/>
            <person name="Lee M.K."/>
            <person name="McDonald W.H."/>
            <person name="Medina M."/>
            <person name="Meijer H.J."/>
            <person name="Nordberg E.K."/>
            <person name="Maclean D.J."/>
            <person name="Ospina-Giraldo M.D."/>
            <person name="Morris P.F."/>
            <person name="Phuntumart V."/>
            <person name="Putnam N.H."/>
            <person name="Rash S."/>
            <person name="Rose J.K."/>
            <person name="Sakihama Y."/>
            <person name="Salamov A.A."/>
            <person name="Savidor A."/>
            <person name="Scheuring C.F."/>
            <person name="Smith B.M."/>
            <person name="Sobral B.W."/>
            <person name="Terry A."/>
            <person name="Torto-Alalibo T.A."/>
            <person name="Win J."/>
            <person name="Xu Z."/>
            <person name="Zhang H."/>
            <person name="Grigoriev I.V."/>
            <person name="Rokhsar D.S."/>
            <person name="Boore J.L."/>
        </authorList>
    </citation>
    <scope>NUCLEOTIDE SEQUENCE [LARGE SCALE GENOMIC DNA]</scope>
    <source>
        <strain evidence="2 3">P6497</strain>
    </source>
</reference>
<keyword evidence="3" id="KW-1185">Reference proteome</keyword>
<dbReference type="EMBL" id="JH159160">
    <property type="protein sequence ID" value="EGZ08930.1"/>
    <property type="molecule type" value="Genomic_DNA"/>
</dbReference>
<name>G5A6H5_PHYSP</name>
<protein>
    <submittedName>
        <fullName evidence="2">Uncharacterized protein</fullName>
    </submittedName>
</protein>
<dbReference type="Proteomes" id="UP000002640">
    <property type="component" value="Unassembled WGS sequence"/>
</dbReference>
<organism evidence="2 3">
    <name type="scientific">Phytophthora sojae (strain P6497)</name>
    <name type="common">Soybean stem and root rot agent</name>
    <name type="synonym">Phytophthora megasperma f. sp. glycines</name>
    <dbReference type="NCBI Taxonomy" id="1094619"/>
    <lineage>
        <taxon>Eukaryota</taxon>
        <taxon>Sar</taxon>
        <taxon>Stramenopiles</taxon>
        <taxon>Oomycota</taxon>
        <taxon>Peronosporomycetes</taxon>
        <taxon>Peronosporales</taxon>
        <taxon>Peronosporaceae</taxon>
        <taxon>Phytophthora</taxon>
    </lineage>
</organism>
<dbReference type="GeneID" id="20649888"/>
<dbReference type="InParanoid" id="G5A6H5"/>
<evidence type="ECO:0000313" key="3">
    <source>
        <dbReference type="Proteomes" id="UP000002640"/>
    </source>
</evidence>